<evidence type="ECO:0000256" key="2">
    <source>
        <dbReference type="SAM" id="Phobius"/>
    </source>
</evidence>
<keyword evidence="2" id="KW-0812">Transmembrane</keyword>
<feature type="region of interest" description="Disordered" evidence="1">
    <location>
        <begin position="1"/>
        <end position="64"/>
    </location>
</feature>
<comment type="caution">
    <text evidence="3">The sequence shown here is derived from an EMBL/GenBank/DDBJ whole genome shotgun (WGS) entry which is preliminary data.</text>
</comment>
<dbReference type="RefSeq" id="WP_225232884.1">
    <property type="nucleotide sequence ID" value="NZ_JBAPLV010000002.1"/>
</dbReference>
<keyword evidence="4" id="KW-1185">Reference proteome</keyword>
<gene>
    <name evidence="3" type="ORF">UXQ13_02040</name>
</gene>
<proteinExistence type="predicted"/>
<feature type="transmembrane region" description="Helical" evidence="2">
    <location>
        <begin position="89"/>
        <end position="108"/>
    </location>
</feature>
<keyword evidence="2" id="KW-0472">Membrane</keyword>
<evidence type="ECO:0000313" key="3">
    <source>
        <dbReference type="EMBL" id="MEI4277232.1"/>
    </source>
</evidence>
<feature type="transmembrane region" description="Helical" evidence="2">
    <location>
        <begin position="114"/>
        <end position="134"/>
    </location>
</feature>
<dbReference type="EMBL" id="JBAPLV010000002">
    <property type="protein sequence ID" value="MEI4277232.1"/>
    <property type="molecule type" value="Genomic_DNA"/>
</dbReference>
<name>A0ABU8E0P7_9ACTN</name>
<feature type="compositionally biased region" description="Basic and acidic residues" evidence="1">
    <location>
        <begin position="34"/>
        <end position="49"/>
    </location>
</feature>
<reference evidence="3 4" key="1">
    <citation type="submission" date="2024-03" db="EMBL/GenBank/DDBJ databases">
        <title>Draft genome sequence of Klenkia terrae.</title>
        <authorList>
            <person name="Duangmal K."/>
            <person name="Chantavorakit T."/>
        </authorList>
    </citation>
    <scope>NUCLEOTIDE SEQUENCE [LARGE SCALE GENOMIC DNA]</scope>
    <source>
        <strain evidence="3 4">JCM 17786</strain>
    </source>
</reference>
<accession>A0ABU8E0P7</accession>
<organism evidence="3 4">
    <name type="scientific">Klenkia terrae</name>
    <dbReference type="NCBI Taxonomy" id="1052259"/>
    <lineage>
        <taxon>Bacteria</taxon>
        <taxon>Bacillati</taxon>
        <taxon>Actinomycetota</taxon>
        <taxon>Actinomycetes</taxon>
        <taxon>Geodermatophilales</taxon>
        <taxon>Geodermatophilaceae</taxon>
        <taxon>Klenkia</taxon>
    </lineage>
</organism>
<sequence>MADPIGSAPPTTDQPTDPSPDRQETPVNPTGEHATTEHPTTEFGTDHPRGAQATAVAPPLVGPTGYATWQEAQAQPDPVARPGRRSPDVVALVSGALFVLVAVLALVGTSLPGWVFGGGLVATVLVVLGAGLLVSELRRIKR</sequence>
<evidence type="ECO:0000256" key="1">
    <source>
        <dbReference type="SAM" id="MobiDB-lite"/>
    </source>
</evidence>
<protein>
    <submittedName>
        <fullName evidence="3">Phage holin family protein</fullName>
    </submittedName>
</protein>
<dbReference type="Proteomes" id="UP001373496">
    <property type="component" value="Unassembled WGS sequence"/>
</dbReference>
<keyword evidence="2" id="KW-1133">Transmembrane helix</keyword>
<evidence type="ECO:0000313" key="4">
    <source>
        <dbReference type="Proteomes" id="UP001373496"/>
    </source>
</evidence>